<evidence type="ECO:0000313" key="3">
    <source>
        <dbReference type="Proteomes" id="UP000429607"/>
    </source>
</evidence>
<dbReference type="AlphaFoldDB" id="A0A6A3PFF1"/>
<feature type="compositionally biased region" description="Low complexity" evidence="1">
    <location>
        <begin position="33"/>
        <end position="49"/>
    </location>
</feature>
<accession>A0A6A3PFF1</accession>
<comment type="caution">
    <text evidence="2">The sequence shown here is derived from an EMBL/GenBank/DDBJ whole genome shotgun (WGS) entry which is preliminary data.</text>
</comment>
<protein>
    <submittedName>
        <fullName evidence="2">Uncharacterized protein</fullName>
    </submittedName>
</protein>
<proteinExistence type="predicted"/>
<dbReference type="EMBL" id="QXFV01000015">
    <property type="protein sequence ID" value="KAE9052335.1"/>
    <property type="molecule type" value="Genomic_DNA"/>
</dbReference>
<dbReference type="Proteomes" id="UP000429607">
    <property type="component" value="Unassembled WGS sequence"/>
</dbReference>
<sequence length="249" mass="28173">MTVNSSINEGPAVWRDICARQLGRRLKAERETSGSSSSTSRKCASSKTSRSWITLHSEARKRTSRTNLPAEHVQRVAAFSFDELSGSVEVSHREVEVVVFEAESAILLKVVARQPLLRGGVEGYYSKFVYTRAAPFSLRETGDAWWRHWHSYRGSSVQSADVVTESFRLEMVDLKTGASDAFYGQHIMRRYVEEISIVFVWNTYIEPSVLENEPVSARCEVRARAAVAIDKENALGQYRIVSHKKRGRK</sequence>
<dbReference type="PANTHER" id="PTHR35796:SF3">
    <property type="entry name" value="BHLH DOMAIN-CONTAINING PROTEIN"/>
    <property type="match status" value="1"/>
</dbReference>
<gene>
    <name evidence="2" type="ORF">PR001_g604</name>
</gene>
<evidence type="ECO:0000256" key="1">
    <source>
        <dbReference type="SAM" id="MobiDB-lite"/>
    </source>
</evidence>
<organism evidence="2 3">
    <name type="scientific">Phytophthora rubi</name>
    <dbReference type="NCBI Taxonomy" id="129364"/>
    <lineage>
        <taxon>Eukaryota</taxon>
        <taxon>Sar</taxon>
        <taxon>Stramenopiles</taxon>
        <taxon>Oomycota</taxon>
        <taxon>Peronosporomycetes</taxon>
        <taxon>Peronosporales</taxon>
        <taxon>Peronosporaceae</taxon>
        <taxon>Phytophthora</taxon>
    </lineage>
</organism>
<reference evidence="2 3" key="1">
    <citation type="submission" date="2018-09" db="EMBL/GenBank/DDBJ databases">
        <title>Genomic investigation of the strawberry pathogen Phytophthora fragariae indicates pathogenicity is determined by transcriptional variation in three key races.</title>
        <authorList>
            <person name="Adams T.M."/>
            <person name="Armitage A.D."/>
            <person name="Sobczyk M.K."/>
            <person name="Bates H.J."/>
            <person name="Dunwell J.M."/>
            <person name="Nellist C.F."/>
            <person name="Harrison R.J."/>
        </authorList>
    </citation>
    <scope>NUCLEOTIDE SEQUENCE [LARGE SCALE GENOMIC DNA]</scope>
    <source>
        <strain evidence="2 3">SCRP249</strain>
    </source>
</reference>
<dbReference type="PANTHER" id="PTHR35796">
    <property type="entry name" value="HYPOTHETICAL CYTOSOLIC PROTEIN"/>
    <property type="match status" value="1"/>
</dbReference>
<name>A0A6A3PFF1_9STRA</name>
<evidence type="ECO:0000313" key="2">
    <source>
        <dbReference type="EMBL" id="KAE9052335.1"/>
    </source>
</evidence>
<feature type="region of interest" description="Disordered" evidence="1">
    <location>
        <begin position="28"/>
        <end position="49"/>
    </location>
</feature>